<dbReference type="Proteomes" id="UP000828390">
    <property type="component" value="Unassembled WGS sequence"/>
</dbReference>
<proteinExistence type="predicted"/>
<keyword evidence="1" id="KW-0732">Signal</keyword>
<reference evidence="2" key="2">
    <citation type="submission" date="2020-11" db="EMBL/GenBank/DDBJ databases">
        <authorList>
            <person name="McCartney M.A."/>
            <person name="Auch B."/>
            <person name="Kono T."/>
            <person name="Mallez S."/>
            <person name="Becker A."/>
            <person name="Gohl D.M."/>
            <person name="Silverstein K.A.T."/>
            <person name="Koren S."/>
            <person name="Bechman K.B."/>
            <person name="Herman A."/>
            <person name="Abrahante J.E."/>
            <person name="Garbe J."/>
        </authorList>
    </citation>
    <scope>NUCLEOTIDE SEQUENCE</scope>
    <source>
        <strain evidence="2">Duluth1</strain>
        <tissue evidence="2">Whole animal</tissue>
    </source>
</reference>
<protein>
    <submittedName>
        <fullName evidence="2">Uncharacterized protein</fullName>
    </submittedName>
</protein>
<comment type="caution">
    <text evidence="2">The sequence shown here is derived from an EMBL/GenBank/DDBJ whole genome shotgun (WGS) entry which is preliminary data.</text>
</comment>
<keyword evidence="3" id="KW-1185">Reference proteome</keyword>
<dbReference type="EMBL" id="JAIWYP010000005">
    <property type="protein sequence ID" value="KAH3829118.1"/>
    <property type="molecule type" value="Genomic_DNA"/>
</dbReference>
<dbReference type="AlphaFoldDB" id="A0A9D4H5U5"/>
<feature type="signal peptide" evidence="1">
    <location>
        <begin position="1"/>
        <end position="21"/>
    </location>
</feature>
<evidence type="ECO:0000313" key="3">
    <source>
        <dbReference type="Proteomes" id="UP000828390"/>
    </source>
</evidence>
<gene>
    <name evidence="2" type="ORF">DPMN_131106</name>
</gene>
<dbReference type="OrthoDB" id="10620927at2759"/>
<evidence type="ECO:0000313" key="2">
    <source>
        <dbReference type="EMBL" id="KAH3829118.1"/>
    </source>
</evidence>
<evidence type="ECO:0000256" key="1">
    <source>
        <dbReference type="SAM" id="SignalP"/>
    </source>
</evidence>
<sequence length="227" mass="24793">MLAGKIGLVILLGVAVTQVLTENCDAHAVLERYLSCTQSQIGISDATKATKFVIDLCQNFECAIKCMTDKVGTCFKTDGSFIYDPVVFKVSSRVMCNHKQKMLDVLELCSTHIFENNACFSTFVDQFANSYEDFLDGNYSSYKTAACNAFNTLVGCFESDPIMASGTCTSDLAAFATDVFVVSYSYSECGIAQTHDYFTTYAGDITCGANRVAMTMAYVISALIFVF</sequence>
<reference evidence="2" key="1">
    <citation type="journal article" date="2019" name="bioRxiv">
        <title>The Genome of the Zebra Mussel, Dreissena polymorpha: A Resource for Invasive Species Research.</title>
        <authorList>
            <person name="McCartney M.A."/>
            <person name="Auch B."/>
            <person name="Kono T."/>
            <person name="Mallez S."/>
            <person name="Zhang Y."/>
            <person name="Obille A."/>
            <person name="Becker A."/>
            <person name="Abrahante J.E."/>
            <person name="Garbe J."/>
            <person name="Badalamenti J.P."/>
            <person name="Herman A."/>
            <person name="Mangelson H."/>
            <person name="Liachko I."/>
            <person name="Sullivan S."/>
            <person name="Sone E.D."/>
            <person name="Koren S."/>
            <person name="Silverstein K.A.T."/>
            <person name="Beckman K.B."/>
            <person name="Gohl D.M."/>
        </authorList>
    </citation>
    <scope>NUCLEOTIDE SEQUENCE</scope>
    <source>
        <strain evidence="2">Duluth1</strain>
        <tissue evidence="2">Whole animal</tissue>
    </source>
</reference>
<accession>A0A9D4H5U5</accession>
<name>A0A9D4H5U5_DREPO</name>
<feature type="chain" id="PRO_5039403351" evidence="1">
    <location>
        <begin position="22"/>
        <end position="227"/>
    </location>
</feature>
<organism evidence="2 3">
    <name type="scientific">Dreissena polymorpha</name>
    <name type="common">Zebra mussel</name>
    <name type="synonym">Mytilus polymorpha</name>
    <dbReference type="NCBI Taxonomy" id="45954"/>
    <lineage>
        <taxon>Eukaryota</taxon>
        <taxon>Metazoa</taxon>
        <taxon>Spiralia</taxon>
        <taxon>Lophotrochozoa</taxon>
        <taxon>Mollusca</taxon>
        <taxon>Bivalvia</taxon>
        <taxon>Autobranchia</taxon>
        <taxon>Heteroconchia</taxon>
        <taxon>Euheterodonta</taxon>
        <taxon>Imparidentia</taxon>
        <taxon>Neoheterodontei</taxon>
        <taxon>Myida</taxon>
        <taxon>Dreissenoidea</taxon>
        <taxon>Dreissenidae</taxon>
        <taxon>Dreissena</taxon>
    </lineage>
</organism>